<protein>
    <submittedName>
        <fullName evidence="3">Uncharacterized protein</fullName>
    </submittedName>
</protein>
<sequence>MSAELIVTGAVLSSPALALWFGTGWIPTAVIVLLGVPLIVGGIALRIGTPDRRPTGPATGHSRRAPVDEMVGESR</sequence>
<dbReference type="EMBL" id="JAHEWS010000013">
    <property type="protein sequence ID" value="MBT1588183.1"/>
    <property type="molecule type" value="Genomic_DNA"/>
</dbReference>
<feature type="transmembrane region" description="Helical" evidence="2">
    <location>
        <begin position="28"/>
        <end position="47"/>
    </location>
</feature>
<evidence type="ECO:0000256" key="1">
    <source>
        <dbReference type="SAM" id="MobiDB-lite"/>
    </source>
</evidence>
<evidence type="ECO:0000313" key="4">
    <source>
        <dbReference type="Proteomes" id="UP001519641"/>
    </source>
</evidence>
<gene>
    <name evidence="3" type="ORF">KK097_10200</name>
</gene>
<name>A0ABS5VFD2_9MICO</name>
<evidence type="ECO:0000313" key="3">
    <source>
        <dbReference type="EMBL" id="MBT1588183.1"/>
    </source>
</evidence>
<feature type="region of interest" description="Disordered" evidence="1">
    <location>
        <begin position="48"/>
        <end position="75"/>
    </location>
</feature>
<accession>A0ABS5VFD2</accession>
<evidence type="ECO:0000256" key="2">
    <source>
        <dbReference type="SAM" id="Phobius"/>
    </source>
</evidence>
<keyword evidence="4" id="KW-1185">Reference proteome</keyword>
<dbReference type="Proteomes" id="UP001519641">
    <property type="component" value="Unassembled WGS sequence"/>
</dbReference>
<reference evidence="3 4" key="1">
    <citation type="submission" date="2021-05" db="EMBL/GenBank/DDBJ databases">
        <title>Whole genome sequence of Curtobacterium flaccumfaciens pv. flaccumfaciens strain CFBP 8819.</title>
        <authorList>
            <person name="Osdaghi E."/>
            <person name="Taghouti G."/>
            <person name="Portier P."/>
            <person name="Fazliarab A."/>
            <person name="Taghavi S.M."/>
            <person name="Briand M."/>
            <person name="Le-Saux M."/>
            <person name="Jacques M.-A."/>
        </authorList>
    </citation>
    <scope>NUCLEOTIDE SEQUENCE [LARGE SCALE GENOMIC DNA]</scope>
    <source>
        <strain evidence="3 4">CFBP 8819</strain>
    </source>
</reference>
<proteinExistence type="predicted"/>
<keyword evidence="2" id="KW-0812">Transmembrane</keyword>
<keyword evidence="2" id="KW-1133">Transmembrane helix</keyword>
<comment type="caution">
    <text evidence="3">The sequence shown here is derived from an EMBL/GenBank/DDBJ whole genome shotgun (WGS) entry which is preliminary data.</text>
</comment>
<dbReference type="RefSeq" id="WP_214530099.1">
    <property type="nucleotide sequence ID" value="NZ_JAHEWO010000014.1"/>
</dbReference>
<organism evidence="3 4">
    <name type="scientific">Curtobacterium aurantiacum</name>
    <dbReference type="NCBI Taxonomy" id="3236919"/>
    <lineage>
        <taxon>Bacteria</taxon>
        <taxon>Bacillati</taxon>
        <taxon>Actinomycetota</taxon>
        <taxon>Actinomycetes</taxon>
        <taxon>Micrococcales</taxon>
        <taxon>Microbacteriaceae</taxon>
        <taxon>Curtobacterium</taxon>
    </lineage>
</organism>
<keyword evidence="2" id="KW-0472">Membrane</keyword>